<dbReference type="AlphaFoldDB" id="A0A0D9Y068"/>
<dbReference type="Gramene" id="LPERR12G12520.1">
    <property type="protein sequence ID" value="LPERR12G12520.1"/>
    <property type="gene ID" value="LPERR12G12520"/>
</dbReference>
<sequence>MLSRCPLKSEENNTPMFDSDPLVSSQRTHTDTHTARRARDDEAVNPRPIVSRATTDDHVAALLPVVVASAAYGHLPRQHQEFLIIFPHGAN</sequence>
<dbReference type="Proteomes" id="UP000032180">
    <property type="component" value="Chromosome 12"/>
</dbReference>
<keyword evidence="3" id="KW-1185">Reference proteome</keyword>
<feature type="region of interest" description="Disordered" evidence="1">
    <location>
        <begin position="1"/>
        <end position="52"/>
    </location>
</feature>
<feature type="compositionally biased region" description="Basic and acidic residues" evidence="1">
    <location>
        <begin position="28"/>
        <end position="44"/>
    </location>
</feature>
<reference evidence="2" key="3">
    <citation type="submission" date="2015-04" db="UniProtKB">
        <authorList>
            <consortium name="EnsemblPlants"/>
        </authorList>
    </citation>
    <scope>IDENTIFICATION</scope>
</reference>
<proteinExistence type="predicted"/>
<evidence type="ECO:0000256" key="1">
    <source>
        <dbReference type="SAM" id="MobiDB-lite"/>
    </source>
</evidence>
<dbReference type="HOGENOM" id="CLU_2430253_0_0_1"/>
<reference evidence="2 3" key="1">
    <citation type="submission" date="2012-08" db="EMBL/GenBank/DDBJ databases">
        <title>Oryza genome evolution.</title>
        <authorList>
            <person name="Wing R.A."/>
        </authorList>
    </citation>
    <scope>NUCLEOTIDE SEQUENCE</scope>
</reference>
<organism evidence="2 3">
    <name type="scientific">Leersia perrieri</name>
    <dbReference type="NCBI Taxonomy" id="77586"/>
    <lineage>
        <taxon>Eukaryota</taxon>
        <taxon>Viridiplantae</taxon>
        <taxon>Streptophyta</taxon>
        <taxon>Embryophyta</taxon>
        <taxon>Tracheophyta</taxon>
        <taxon>Spermatophyta</taxon>
        <taxon>Magnoliopsida</taxon>
        <taxon>Liliopsida</taxon>
        <taxon>Poales</taxon>
        <taxon>Poaceae</taxon>
        <taxon>BOP clade</taxon>
        <taxon>Oryzoideae</taxon>
        <taxon>Oryzeae</taxon>
        <taxon>Oryzinae</taxon>
        <taxon>Leersia</taxon>
    </lineage>
</organism>
<protein>
    <submittedName>
        <fullName evidence="2">Uncharacterized protein</fullName>
    </submittedName>
</protein>
<evidence type="ECO:0000313" key="2">
    <source>
        <dbReference type="EnsemblPlants" id="LPERR12G12520.1"/>
    </source>
</evidence>
<dbReference type="EnsemblPlants" id="LPERR12G12520.1">
    <property type="protein sequence ID" value="LPERR12G12520.1"/>
    <property type="gene ID" value="LPERR12G12520"/>
</dbReference>
<reference evidence="3" key="2">
    <citation type="submission" date="2013-12" db="EMBL/GenBank/DDBJ databases">
        <authorList>
            <person name="Yu Y."/>
            <person name="Lee S."/>
            <person name="de Baynast K."/>
            <person name="Wissotski M."/>
            <person name="Liu L."/>
            <person name="Talag J."/>
            <person name="Goicoechea J."/>
            <person name="Angelova A."/>
            <person name="Jetty R."/>
            <person name="Kudrna D."/>
            <person name="Golser W."/>
            <person name="Rivera L."/>
            <person name="Zhang J."/>
            <person name="Wing R."/>
        </authorList>
    </citation>
    <scope>NUCLEOTIDE SEQUENCE</scope>
</reference>
<feature type="compositionally biased region" description="Polar residues" evidence="1">
    <location>
        <begin position="12"/>
        <end position="26"/>
    </location>
</feature>
<name>A0A0D9Y068_9ORYZ</name>
<evidence type="ECO:0000313" key="3">
    <source>
        <dbReference type="Proteomes" id="UP000032180"/>
    </source>
</evidence>
<accession>A0A0D9Y068</accession>